<keyword evidence="1" id="KW-0472">Membrane</keyword>
<comment type="caution">
    <text evidence="3">The sequence shown here is derived from an EMBL/GenBank/DDBJ whole genome shotgun (WGS) entry which is preliminary data.</text>
</comment>
<dbReference type="AlphaFoldDB" id="A0AAP2G4Y3"/>
<feature type="transmembrane region" description="Helical" evidence="1">
    <location>
        <begin position="34"/>
        <end position="56"/>
    </location>
</feature>
<dbReference type="Proteomes" id="UP001315686">
    <property type="component" value="Unassembled WGS sequence"/>
</dbReference>
<accession>A0AAP2G4Y3</accession>
<keyword evidence="1" id="KW-0812">Transmembrane</keyword>
<proteinExistence type="predicted"/>
<keyword evidence="4" id="KW-1185">Reference proteome</keyword>
<dbReference type="SUPFAM" id="SSF53300">
    <property type="entry name" value="vWA-like"/>
    <property type="match status" value="1"/>
</dbReference>
<dbReference type="Pfam" id="PF13400">
    <property type="entry name" value="Tad"/>
    <property type="match status" value="1"/>
</dbReference>
<dbReference type="Gene3D" id="3.40.50.410">
    <property type="entry name" value="von Willebrand factor, type A domain"/>
    <property type="match status" value="1"/>
</dbReference>
<gene>
    <name evidence="3" type="ORF">IV417_15505</name>
</gene>
<keyword evidence="1" id="KW-1133">Transmembrane helix</keyword>
<evidence type="ECO:0000259" key="2">
    <source>
        <dbReference type="Pfam" id="PF13400"/>
    </source>
</evidence>
<evidence type="ECO:0000313" key="3">
    <source>
        <dbReference type="EMBL" id="MBT0958795.1"/>
    </source>
</evidence>
<feature type="domain" description="Putative Flp pilus-assembly TadG-like N-terminal" evidence="2">
    <location>
        <begin position="38"/>
        <end position="80"/>
    </location>
</feature>
<dbReference type="InterPro" id="IPR028087">
    <property type="entry name" value="Tad_N"/>
</dbReference>
<reference evidence="3 4" key="1">
    <citation type="journal article" date="2021" name="Arch. Microbiol.">
        <title>Harenicola maris gen. nov., sp. nov. isolated from the Sea of Japan shallow sediments.</title>
        <authorList>
            <person name="Romanenko L.A."/>
            <person name="Kurilenko V.V."/>
            <person name="Chernysheva N.Y."/>
            <person name="Tekutyeva L.A."/>
            <person name="Velansky P.V."/>
            <person name="Svetashev V.I."/>
            <person name="Isaeva M.P."/>
        </authorList>
    </citation>
    <scope>NUCLEOTIDE SEQUENCE [LARGE SCALE GENOMIC DNA]</scope>
    <source>
        <strain evidence="3 4">KMM 3653</strain>
    </source>
</reference>
<dbReference type="InterPro" id="IPR036465">
    <property type="entry name" value="vWFA_dom_sf"/>
</dbReference>
<protein>
    <submittedName>
        <fullName evidence="3">Pilus assembly protein</fullName>
    </submittedName>
</protein>
<dbReference type="EMBL" id="JADQAZ010000003">
    <property type="protein sequence ID" value="MBT0958795.1"/>
    <property type="molecule type" value="Genomic_DNA"/>
</dbReference>
<sequence>MKQPTDRHGQTQPETPKGIAARWRAFQDFRQDEAGGLIIFSLFMMVCMLLAIGISVDVARFEVSRTKLQNTVDRAVLAAADLDQTLDPQTVVEDYFDKAGLSSYLVGVNVDQGLNYRTVTANTQAGTQNLFLNMVGIQDFTTQTSGVAEERVSNVEISLVVDISGSMGSNSKMANLRTAAKDFVDTVIRDEAEDLISLSLIPYTAQVNAGKAIFDQLQQTSTPNHDYSYCIDFDTADFSSTGISYTKKYEQMQHFEWSSSYSRPITNPGCPMQDYEEIVPLSQDKVALKATIDQYRARANTAIHLGMKWGTILLDPTSNIMVSNLAAAGEIDDAFSARPAAWDDDETLKVVVLMTDGENVSTYRIEDWAYNSNSEYAHWNDIALIRYLYSYVSSRNRSAYYYQKYSSTQADSMLSSVCSAAKDAGILVFSIGFEVSNHAAEVMEDCASSSAHFFRVEGVEISEAFNAIARQINQLRLLN</sequence>
<evidence type="ECO:0000313" key="4">
    <source>
        <dbReference type="Proteomes" id="UP001315686"/>
    </source>
</evidence>
<organism evidence="3 4">
    <name type="scientific">Harenicola maris</name>
    <dbReference type="NCBI Taxonomy" id="2841044"/>
    <lineage>
        <taxon>Bacteria</taxon>
        <taxon>Pseudomonadati</taxon>
        <taxon>Pseudomonadota</taxon>
        <taxon>Alphaproteobacteria</taxon>
        <taxon>Rhodobacterales</taxon>
        <taxon>Paracoccaceae</taxon>
        <taxon>Harenicola</taxon>
    </lineage>
</organism>
<name>A0AAP2G4Y3_9RHOB</name>
<evidence type="ECO:0000256" key="1">
    <source>
        <dbReference type="SAM" id="Phobius"/>
    </source>
</evidence>
<dbReference type="RefSeq" id="WP_327795015.1">
    <property type="nucleotide sequence ID" value="NZ_JADQAZ010000003.1"/>
</dbReference>